<evidence type="ECO:0000259" key="7">
    <source>
        <dbReference type="PROSITE" id="PS51526"/>
    </source>
</evidence>
<comment type="subcellular location">
    <subcellularLocation>
        <location evidence="1">Nucleus</location>
    </subcellularLocation>
</comment>
<dbReference type="InterPro" id="IPR036388">
    <property type="entry name" value="WH-like_DNA-bd_sf"/>
</dbReference>
<keyword evidence="3" id="KW-0238">DNA-binding</keyword>
<feature type="region of interest" description="Disordered" evidence="6">
    <location>
        <begin position="285"/>
        <end position="332"/>
    </location>
</feature>
<feature type="region of interest" description="Disordered" evidence="6">
    <location>
        <begin position="1026"/>
        <end position="1049"/>
    </location>
</feature>
<sequence>MKSGKCQDDVFLTTPVLSFPKMAQQQYQAEPNRLTSGTLANSSIPNAVTVSATPSSNTTVTSGATTMLTRMNSNFGQYYLRFLRVFLLQVQWLLQNYETAEGVSLPRSTLYSHYLNHCLDYWLEPMNPASFGKLIRSVFVGLRTRRLGTRGNSKYHYYGIRIKQTSSLNTMKINRPSACFYACYSKFRSIRTNLSDGTSSDGTSSYARPAPTDDVKRGVYSSFIKPAYLGTSNTNSHRIVASITKPLPVAGSTSQIEGAASLAPNDLPTMNACDPDWLIVTTATKRESSDENTGLWKPWEATGSNQQQQQQRISPPDFDWTSTSREGGKLPVDTEVTDAGIDAGCLVCLTDKTGDSDDRLYFGSGSDHNFSFPRLTDLCHSVGIDLNLTCVKAISGSYPMDLSVEGNGDPSRISKETTEHEAIIDFVKLYERHCAEVYQAIITPQLEKLRNIWQRFWNPCDRLGRDSSQGESSKTYENRLSKVHLALLNSRKCLCQFVEIADRALYQTLLEIIVGDSLKSMPPSLLHTVRIMVKRIQHCLRSAIRHLSPTLINCKLAAISGFVKGLRRVIGLAHLSRAVAQVLETPERLEQMKIDISKLDLESIESQTRRSCYSLFQAQGSWASDCLPSWTLFSEHSLLANFVVTGTDAFYREESMPAFLPGCRSRKSSPCSNNEGSDGAFERGGCPFTMVQLHVELQALLSSNASLNCWVAWLDKVVHRGLSGRVSGPKRANAARHLMLVWNYYSSLLIRELTLRSALSFGSCYLLRMLCDEYLSFRLEQVASSPLLAIPLRWSTNVPHASDGCVYHDQIPPPSVPSASEERSTATTLLTTFNSKDVEQGQNLEINSNSARDADTISMWEIISSNSYFGCFESNQTASDSLLLAPSSALGQEMWSSGSMHTGDILSSSAYSAISGPPFAEEFIDATTTATSVTPPPLPPPPTPAPAPPVSTSPPVSMVPVFPDQIVPPSPPHAPAPPPPPPPLTSKHPSLVMHSTKPKHNELRQLAPTMVTYDHSAIEALPIRTSASGSQKISRKSVRVTIGKEEPPD</sequence>
<gene>
    <name evidence="8" type="ORF">MCOS_LOCUS9361</name>
</gene>
<dbReference type="GO" id="GO:0000978">
    <property type="term" value="F:RNA polymerase II cis-regulatory region sequence-specific DNA binding"/>
    <property type="evidence" value="ECO:0007669"/>
    <property type="project" value="TreeGrafter"/>
</dbReference>
<dbReference type="PANTHER" id="PTHR12619">
    <property type="entry name" value="RFX TRANSCRIPTION FACTOR FAMILY"/>
    <property type="match status" value="1"/>
</dbReference>
<dbReference type="EMBL" id="UXSR01005702">
    <property type="protein sequence ID" value="VDD83358.1"/>
    <property type="molecule type" value="Genomic_DNA"/>
</dbReference>
<keyword evidence="2" id="KW-0805">Transcription regulation</keyword>
<dbReference type="Pfam" id="PF25340">
    <property type="entry name" value="BCD_RFX"/>
    <property type="match status" value="2"/>
</dbReference>
<dbReference type="GO" id="GO:0000981">
    <property type="term" value="F:DNA-binding transcription factor activity, RNA polymerase II-specific"/>
    <property type="evidence" value="ECO:0007669"/>
    <property type="project" value="TreeGrafter"/>
</dbReference>
<dbReference type="InterPro" id="IPR039779">
    <property type="entry name" value="RFX-like"/>
</dbReference>
<proteinExistence type="predicted"/>
<keyword evidence="5" id="KW-0539">Nucleus</keyword>
<dbReference type="GO" id="GO:0005634">
    <property type="term" value="C:nucleus"/>
    <property type="evidence" value="ECO:0007669"/>
    <property type="project" value="UniProtKB-SubCell"/>
</dbReference>
<dbReference type="PANTHER" id="PTHR12619:SF33">
    <property type="entry name" value="RFX, ISOFORM H"/>
    <property type="match status" value="1"/>
</dbReference>
<evidence type="ECO:0000256" key="2">
    <source>
        <dbReference type="ARBA" id="ARBA00023015"/>
    </source>
</evidence>
<organism evidence="8 9">
    <name type="scientific">Mesocestoides corti</name>
    <name type="common">Flatworm</name>
    <dbReference type="NCBI Taxonomy" id="53468"/>
    <lineage>
        <taxon>Eukaryota</taxon>
        <taxon>Metazoa</taxon>
        <taxon>Spiralia</taxon>
        <taxon>Lophotrochozoa</taxon>
        <taxon>Platyhelminthes</taxon>
        <taxon>Cestoda</taxon>
        <taxon>Eucestoda</taxon>
        <taxon>Cyclophyllidea</taxon>
        <taxon>Mesocestoididae</taxon>
        <taxon>Mesocestoides</taxon>
    </lineage>
</organism>
<keyword evidence="9" id="KW-1185">Reference proteome</keyword>
<dbReference type="SUPFAM" id="SSF46785">
    <property type="entry name" value="Winged helix' DNA-binding domain"/>
    <property type="match status" value="1"/>
</dbReference>
<evidence type="ECO:0000256" key="4">
    <source>
        <dbReference type="ARBA" id="ARBA00023163"/>
    </source>
</evidence>
<dbReference type="PROSITE" id="PS51526">
    <property type="entry name" value="RFX_DBD"/>
    <property type="match status" value="1"/>
</dbReference>
<dbReference type="Pfam" id="PF02257">
    <property type="entry name" value="RFX_DNA_binding"/>
    <property type="match status" value="1"/>
</dbReference>
<feature type="region of interest" description="Disordered" evidence="6">
    <location>
        <begin position="930"/>
        <end position="993"/>
    </location>
</feature>
<feature type="compositionally biased region" description="Pro residues" evidence="6">
    <location>
        <begin position="966"/>
        <end position="984"/>
    </location>
</feature>
<dbReference type="InterPro" id="IPR036390">
    <property type="entry name" value="WH_DNA-bd_sf"/>
</dbReference>
<evidence type="ECO:0000256" key="5">
    <source>
        <dbReference type="ARBA" id="ARBA00023242"/>
    </source>
</evidence>
<protein>
    <recommendedName>
        <fullName evidence="7">RFX-type winged-helix domain-containing protein</fullName>
    </recommendedName>
</protein>
<evidence type="ECO:0000256" key="6">
    <source>
        <dbReference type="SAM" id="MobiDB-lite"/>
    </source>
</evidence>
<dbReference type="OrthoDB" id="10056949at2759"/>
<dbReference type="STRING" id="53468.A0A158QW65"/>
<dbReference type="InterPro" id="IPR057321">
    <property type="entry name" value="RFX1-4/6/8-like_BCD"/>
</dbReference>
<dbReference type="FunFam" id="1.10.10.10:FF:000017">
    <property type="entry name" value="transcription factor RFX3 isoform X1"/>
    <property type="match status" value="1"/>
</dbReference>
<name>A0A158QW65_MESCO</name>
<feature type="domain" description="RFX-type winged-helix" evidence="7">
    <location>
        <begin position="89"/>
        <end position="164"/>
    </location>
</feature>
<dbReference type="AlphaFoldDB" id="A0A158QW65"/>
<evidence type="ECO:0000256" key="3">
    <source>
        <dbReference type="ARBA" id="ARBA00023125"/>
    </source>
</evidence>
<accession>A0A158QW65</accession>
<evidence type="ECO:0000256" key="1">
    <source>
        <dbReference type="ARBA" id="ARBA00004123"/>
    </source>
</evidence>
<evidence type="ECO:0000313" key="8">
    <source>
        <dbReference type="EMBL" id="VDD83358.1"/>
    </source>
</evidence>
<feature type="compositionally biased region" description="Pro residues" evidence="6">
    <location>
        <begin position="934"/>
        <end position="952"/>
    </location>
</feature>
<reference evidence="8 9" key="1">
    <citation type="submission" date="2018-10" db="EMBL/GenBank/DDBJ databases">
        <authorList>
            <consortium name="Pathogen Informatics"/>
        </authorList>
    </citation>
    <scope>NUCLEOTIDE SEQUENCE [LARGE SCALE GENOMIC DNA]</scope>
</reference>
<dbReference type="Proteomes" id="UP000267029">
    <property type="component" value="Unassembled WGS sequence"/>
</dbReference>
<evidence type="ECO:0000313" key="9">
    <source>
        <dbReference type="Proteomes" id="UP000267029"/>
    </source>
</evidence>
<dbReference type="InterPro" id="IPR003150">
    <property type="entry name" value="DNA-bd_RFX"/>
</dbReference>
<keyword evidence="4" id="KW-0804">Transcription</keyword>
<dbReference type="Gene3D" id="1.10.10.10">
    <property type="entry name" value="Winged helix-like DNA-binding domain superfamily/Winged helix DNA-binding domain"/>
    <property type="match status" value="1"/>
</dbReference>